<comment type="caution">
    <text evidence="1">The sequence shown here is derived from an EMBL/GenBank/DDBJ whole genome shotgun (WGS) entry which is preliminary data.</text>
</comment>
<dbReference type="AlphaFoldDB" id="A0A7X0IUJ1"/>
<gene>
    <name evidence="1" type="ORF">GGD46_003582</name>
</gene>
<dbReference type="Gene3D" id="3.30.390.10">
    <property type="entry name" value="Enolase-like, N-terminal domain"/>
    <property type="match status" value="1"/>
</dbReference>
<proteinExistence type="predicted"/>
<dbReference type="SUPFAM" id="SSF54826">
    <property type="entry name" value="Enolase N-terminal domain-like"/>
    <property type="match status" value="1"/>
</dbReference>
<dbReference type="Proteomes" id="UP000565576">
    <property type="component" value="Unassembled WGS sequence"/>
</dbReference>
<protein>
    <submittedName>
        <fullName evidence="1">Uncharacterized protein</fullName>
    </submittedName>
</protein>
<dbReference type="InterPro" id="IPR029017">
    <property type="entry name" value="Enolase-like_N"/>
</dbReference>
<sequence>MRIIDVSERLLPISRCTDHALPTGGLTTSIAAVTTNMLRDGKPVVGYGYASVGRFGQSGLIRERFAPRVLNASRELLMNNAGDNIDPFRA</sequence>
<evidence type="ECO:0000313" key="1">
    <source>
        <dbReference type="EMBL" id="MBB6486287.1"/>
    </source>
</evidence>
<dbReference type="RefSeq" id="WP_210325617.1">
    <property type="nucleotide sequence ID" value="NZ_JACHBG010000007.1"/>
</dbReference>
<organism evidence="1 2">
    <name type="scientific">Rhizobium lusitanum</name>
    <dbReference type="NCBI Taxonomy" id="293958"/>
    <lineage>
        <taxon>Bacteria</taxon>
        <taxon>Pseudomonadati</taxon>
        <taxon>Pseudomonadota</taxon>
        <taxon>Alphaproteobacteria</taxon>
        <taxon>Hyphomicrobiales</taxon>
        <taxon>Rhizobiaceae</taxon>
        <taxon>Rhizobium/Agrobacterium group</taxon>
        <taxon>Rhizobium</taxon>
    </lineage>
</organism>
<name>A0A7X0IUJ1_9HYPH</name>
<reference evidence="1 2" key="1">
    <citation type="submission" date="2020-08" db="EMBL/GenBank/DDBJ databases">
        <title>Genomic Encyclopedia of Type Strains, Phase IV (KMG-V): Genome sequencing to study the core and pangenomes of soil and plant-associated prokaryotes.</title>
        <authorList>
            <person name="Whitman W."/>
        </authorList>
    </citation>
    <scope>NUCLEOTIDE SEQUENCE [LARGE SCALE GENOMIC DNA]</scope>
    <source>
        <strain evidence="1 2">SEMIA 4060</strain>
    </source>
</reference>
<evidence type="ECO:0000313" key="2">
    <source>
        <dbReference type="Proteomes" id="UP000565576"/>
    </source>
</evidence>
<dbReference type="EMBL" id="JACHBG010000007">
    <property type="protein sequence ID" value="MBB6486287.1"/>
    <property type="molecule type" value="Genomic_DNA"/>
</dbReference>
<accession>A0A7X0IUJ1</accession>